<evidence type="ECO:0000259" key="1">
    <source>
        <dbReference type="SMART" id="SM00953"/>
    </source>
</evidence>
<accession>A0A1S2N619</accession>
<feature type="domain" description="RES" evidence="1">
    <location>
        <begin position="26"/>
        <end position="151"/>
    </location>
</feature>
<proteinExistence type="predicted"/>
<evidence type="ECO:0000313" key="3">
    <source>
        <dbReference type="Proteomes" id="UP000180246"/>
    </source>
</evidence>
<reference evidence="2 3" key="1">
    <citation type="submission" date="2014-10" db="EMBL/GenBank/DDBJ databases">
        <authorList>
            <person name="Seo M.-J."/>
            <person name="Seok Y.J."/>
            <person name="Cha I.-T."/>
        </authorList>
    </citation>
    <scope>NUCLEOTIDE SEQUENCE [LARGE SCALE GENOMIC DNA]</scope>
    <source>
        <strain evidence="2 3">NEU</strain>
    </source>
</reference>
<evidence type="ECO:0000313" key="2">
    <source>
        <dbReference type="EMBL" id="OIJ40526.1"/>
    </source>
</evidence>
<dbReference type="SMART" id="SM00953">
    <property type="entry name" value="RES"/>
    <property type="match status" value="1"/>
</dbReference>
<dbReference type="EMBL" id="JRYB01000001">
    <property type="protein sequence ID" value="OIJ40526.1"/>
    <property type="molecule type" value="Genomic_DNA"/>
</dbReference>
<organism evidence="2 3">
    <name type="scientific">Massilia timonae</name>
    <dbReference type="NCBI Taxonomy" id="47229"/>
    <lineage>
        <taxon>Bacteria</taxon>
        <taxon>Pseudomonadati</taxon>
        <taxon>Pseudomonadota</taxon>
        <taxon>Betaproteobacteria</taxon>
        <taxon>Burkholderiales</taxon>
        <taxon>Oxalobacteraceae</taxon>
        <taxon>Telluria group</taxon>
        <taxon>Massilia</taxon>
    </lineage>
</organism>
<name>A0A1S2N619_9BURK</name>
<dbReference type="Proteomes" id="UP000180246">
    <property type="component" value="Unassembled WGS sequence"/>
</dbReference>
<dbReference type="AlphaFoldDB" id="A0A1S2N619"/>
<comment type="caution">
    <text evidence="2">The sequence shown here is derived from an EMBL/GenBank/DDBJ whole genome shotgun (WGS) entry which is preliminary data.</text>
</comment>
<gene>
    <name evidence="2" type="ORF">LO55_2853</name>
</gene>
<protein>
    <submittedName>
        <fullName evidence="2">RES domain protein</fullName>
    </submittedName>
</protein>
<sequence length="167" mass="18439">MLPLSSTRHGSWMRAWRICINEVALDRACEGARKNGGHWHEAGWPALYAAMTVELAVLEKFVHTEGDEPSLVLVAIDLPDDPALGLDMRADQLPKGWDDLEDGGSAAAFGTRFLEECEHLYLRVPSVIVGEGVNLVINPQHPAYAQVKLSVARSFSFDPRMFGRPDT</sequence>
<dbReference type="Pfam" id="PF08808">
    <property type="entry name" value="RES"/>
    <property type="match status" value="1"/>
</dbReference>
<dbReference type="InterPro" id="IPR014914">
    <property type="entry name" value="RES_dom"/>
</dbReference>